<reference evidence="1" key="2">
    <citation type="submission" date="2014-03" db="EMBL/GenBank/DDBJ databases">
        <authorList>
            <person name="Urmite Genomes"/>
        </authorList>
    </citation>
    <scope>NUCLEOTIDE SEQUENCE</scope>
    <source>
        <strain evidence="1">S1</strain>
    </source>
</reference>
<proteinExistence type="predicted"/>
<organism evidence="1 2">
    <name type="scientific">Oceanobacillus picturae</name>
    <dbReference type="NCBI Taxonomy" id="171693"/>
    <lineage>
        <taxon>Bacteria</taxon>
        <taxon>Bacillati</taxon>
        <taxon>Bacillota</taxon>
        <taxon>Bacilli</taxon>
        <taxon>Bacillales</taxon>
        <taxon>Bacillaceae</taxon>
        <taxon>Oceanobacillus</taxon>
    </lineage>
</organism>
<dbReference type="EMBL" id="CCAX010000001">
    <property type="protein sequence ID" value="CDO03129.1"/>
    <property type="molecule type" value="Genomic_DNA"/>
</dbReference>
<sequence length="53" mass="6229">MQSKTRVILPEWIWDLAEDEAHLQELVSIYLARYPGYEPSEIGKFYAICERGL</sequence>
<evidence type="ECO:0000313" key="2">
    <source>
        <dbReference type="Proteomes" id="UP000028863"/>
    </source>
</evidence>
<gene>
    <name evidence="1" type="ORF">BN988_01629</name>
</gene>
<protein>
    <submittedName>
        <fullName evidence="1">Uncharacterized protein</fullName>
    </submittedName>
</protein>
<comment type="caution">
    <text evidence="1">The sequence shown here is derived from an EMBL/GenBank/DDBJ whole genome shotgun (WGS) entry which is preliminary data.</text>
</comment>
<reference evidence="1" key="1">
    <citation type="submission" date="2014-03" db="EMBL/GenBank/DDBJ databases">
        <title>Draft genome sequencing of Oceanobacillus picturae strain S1 isolated from human gut.</title>
        <authorList>
            <person name="Croce O."/>
            <person name="Lagier J.C."/>
            <person name="Raoult D."/>
        </authorList>
    </citation>
    <scope>NUCLEOTIDE SEQUENCE [LARGE SCALE GENOMIC DNA]</scope>
    <source>
        <strain evidence="1">S1</strain>
    </source>
</reference>
<dbReference type="AlphaFoldDB" id="W9ABM8"/>
<dbReference type="STRING" id="171693.BN988_01629"/>
<dbReference type="Proteomes" id="UP000028863">
    <property type="component" value="Unassembled WGS sequence"/>
</dbReference>
<keyword evidence="2" id="KW-1185">Reference proteome</keyword>
<name>W9ABM8_9BACI</name>
<evidence type="ECO:0000313" key="1">
    <source>
        <dbReference type="EMBL" id="CDO03129.1"/>
    </source>
</evidence>
<accession>W9ABM8</accession>